<dbReference type="AlphaFoldDB" id="A0ABD0NVZ8"/>
<keyword evidence="12" id="KW-1009">Hearing</keyword>
<comment type="subcellular location">
    <subcellularLocation>
        <location evidence="1">Apical cell membrane</location>
    </subcellularLocation>
    <subcellularLocation>
        <location evidence="4">Cell projection</location>
        <location evidence="4">Filopodium</location>
    </subcellularLocation>
    <subcellularLocation>
        <location evidence="3">Cell projection</location>
        <location evidence="3">Stereocilium membrane</location>
    </subcellularLocation>
    <subcellularLocation>
        <location evidence="2">Cytoplasm</location>
        <location evidence="2">Cytoskeleton</location>
    </subcellularLocation>
</comment>
<keyword evidence="11" id="KW-0734">Signal transduction inhibitor</keyword>
<proteinExistence type="inferred from homology"/>
<evidence type="ECO:0000256" key="4">
    <source>
        <dbReference type="ARBA" id="ARBA00004486"/>
    </source>
</evidence>
<dbReference type="GO" id="GO:0005856">
    <property type="term" value="C:cytoskeleton"/>
    <property type="evidence" value="ECO:0007669"/>
    <property type="project" value="UniProtKB-SubCell"/>
</dbReference>
<dbReference type="GO" id="GO:0016324">
    <property type="term" value="C:apical plasma membrane"/>
    <property type="evidence" value="ECO:0007669"/>
    <property type="project" value="UniProtKB-SubCell"/>
</dbReference>
<keyword evidence="9" id="KW-0145">Chemotaxis</keyword>
<evidence type="ECO:0000256" key="9">
    <source>
        <dbReference type="ARBA" id="ARBA00022500"/>
    </source>
</evidence>
<evidence type="ECO:0000256" key="2">
    <source>
        <dbReference type="ARBA" id="ARBA00004245"/>
    </source>
</evidence>
<sequence length="50" mass="5845">VDELYEGFCIQRRLRDGANKMKQAFTASPSTKGTRESLAEVNRRYKEYTE</sequence>
<evidence type="ECO:0000256" key="8">
    <source>
        <dbReference type="ARBA" id="ARBA00022490"/>
    </source>
</evidence>
<evidence type="ECO:0000256" key="5">
    <source>
        <dbReference type="ARBA" id="ARBA00005744"/>
    </source>
</evidence>
<keyword evidence="21" id="KW-1185">Reference proteome</keyword>
<keyword evidence="16" id="KW-0472">Membrane</keyword>
<dbReference type="GO" id="GO:0007517">
    <property type="term" value="P:muscle organ development"/>
    <property type="evidence" value="ECO:0007669"/>
    <property type="project" value="UniProtKB-KW"/>
</dbReference>
<name>A0ABD0NVZ8_CIRMR</name>
<evidence type="ECO:0000256" key="13">
    <source>
        <dbReference type="ARBA" id="ARBA00022782"/>
    </source>
</evidence>
<dbReference type="GO" id="GO:0060171">
    <property type="term" value="C:stereocilium membrane"/>
    <property type="evidence" value="ECO:0007669"/>
    <property type="project" value="UniProtKB-SubCell"/>
</dbReference>
<comment type="caution">
    <text evidence="20">The sequence shown here is derived from an EMBL/GenBank/DDBJ whole genome shotgun (WGS) entry which is preliminary data.</text>
</comment>
<dbReference type="InterPro" id="IPR031780">
    <property type="entry name" value="FAM65_N"/>
</dbReference>
<keyword evidence="17" id="KW-0206">Cytoskeleton</keyword>
<dbReference type="PANTHER" id="PTHR15829:SF2">
    <property type="entry name" value="RHO FAMILY-INTERACTING CELL POLARIZATION REGULATOR 2"/>
    <property type="match status" value="1"/>
</dbReference>
<dbReference type="GO" id="GO:0007155">
    <property type="term" value="P:cell adhesion"/>
    <property type="evidence" value="ECO:0007669"/>
    <property type="project" value="UniProtKB-KW"/>
</dbReference>
<keyword evidence="7" id="KW-1003">Cell membrane</keyword>
<evidence type="ECO:0000259" key="19">
    <source>
        <dbReference type="Pfam" id="PF15903"/>
    </source>
</evidence>
<evidence type="ECO:0000256" key="1">
    <source>
        <dbReference type="ARBA" id="ARBA00004221"/>
    </source>
</evidence>
<organism evidence="20 21">
    <name type="scientific">Cirrhinus mrigala</name>
    <name type="common">Mrigala</name>
    <dbReference type="NCBI Taxonomy" id="683832"/>
    <lineage>
        <taxon>Eukaryota</taxon>
        <taxon>Metazoa</taxon>
        <taxon>Chordata</taxon>
        <taxon>Craniata</taxon>
        <taxon>Vertebrata</taxon>
        <taxon>Euteleostomi</taxon>
        <taxon>Actinopterygii</taxon>
        <taxon>Neopterygii</taxon>
        <taxon>Teleostei</taxon>
        <taxon>Ostariophysi</taxon>
        <taxon>Cypriniformes</taxon>
        <taxon>Cyprinidae</taxon>
        <taxon>Labeoninae</taxon>
        <taxon>Labeonini</taxon>
        <taxon>Cirrhinus</taxon>
    </lineage>
</organism>
<evidence type="ECO:0000256" key="12">
    <source>
        <dbReference type="ARBA" id="ARBA00022740"/>
    </source>
</evidence>
<keyword evidence="14" id="KW-0130">Cell adhesion</keyword>
<dbReference type="GO" id="GO:0030154">
    <property type="term" value="P:cell differentiation"/>
    <property type="evidence" value="ECO:0007669"/>
    <property type="project" value="UniProtKB-KW"/>
</dbReference>
<dbReference type="Proteomes" id="UP001529510">
    <property type="component" value="Unassembled WGS sequence"/>
</dbReference>
<evidence type="ECO:0000256" key="14">
    <source>
        <dbReference type="ARBA" id="ARBA00022889"/>
    </source>
</evidence>
<gene>
    <name evidence="20" type="ORF">M9458_037887</name>
</gene>
<evidence type="ECO:0000256" key="16">
    <source>
        <dbReference type="ARBA" id="ARBA00023136"/>
    </source>
</evidence>
<evidence type="ECO:0000256" key="7">
    <source>
        <dbReference type="ARBA" id="ARBA00022475"/>
    </source>
</evidence>
<evidence type="ECO:0000256" key="11">
    <source>
        <dbReference type="ARBA" id="ARBA00022700"/>
    </source>
</evidence>
<keyword evidence="15" id="KW-0175">Coiled coil</keyword>
<dbReference type="Pfam" id="PF15903">
    <property type="entry name" value="PL48"/>
    <property type="match status" value="1"/>
</dbReference>
<feature type="domain" description="FAM65 N-terminal" evidence="19">
    <location>
        <begin position="1"/>
        <end position="50"/>
    </location>
</feature>
<dbReference type="PANTHER" id="PTHR15829">
    <property type="entry name" value="PROTEIN KINASE PKN/PRK1, EFFECTOR"/>
    <property type="match status" value="1"/>
</dbReference>
<protein>
    <recommendedName>
        <fullName evidence="6">Rho family-interacting cell polarization regulator 2</fullName>
    </recommendedName>
</protein>
<evidence type="ECO:0000256" key="6">
    <source>
        <dbReference type="ARBA" id="ARBA00013627"/>
    </source>
</evidence>
<evidence type="ECO:0000313" key="20">
    <source>
        <dbReference type="EMBL" id="KAL0166043.1"/>
    </source>
</evidence>
<evidence type="ECO:0000256" key="18">
    <source>
        <dbReference type="ARBA" id="ARBA00023273"/>
    </source>
</evidence>
<dbReference type="GO" id="GO:0030175">
    <property type="term" value="C:filopodium"/>
    <property type="evidence" value="ECO:0007669"/>
    <property type="project" value="UniProtKB-SubCell"/>
</dbReference>
<keyword evidence="18" id="KW-0966">Cell projection</keyword>
<evidence type="ECO:0000313" key="21">
    <source>
        <dbReference type="Proteomes" id="UP001529510"/>
    </source>
</evidence>
<keyword evidence="10" id="KW-0517">Myogenesis</keyword>
<keyword evidence="8" id="KW-0963">Cytoplasm</keyword>
<dbReference type="GO" id="GO:0007605">
    <property type="term" value="P:sensory perception of sound"/>
    <property type="evidence" value="ECO:0007669"/>
    <property type="project" value="UniProtKB-KW"/>
</dbReference>
<keyword evidence="13" id="KW-0221">Differentiation</keyword>
<dbReference type="InterPro" id="IPR026136">
    <property type="entry name" value="RIPOR3"/>
</dbReference>
<evidence type="ECO:0000256" key="17">
    <source>
        <dbReference type="ARBA" id="ARBA00023212"/>
    </source>
</evidence>
<dbReference type="GO" id="GO:0006935">
    <property type="term" value="P:chemotaxis"/>
    <property type="evidence" value="ECO:0007669"/>
    <property type="project" value="UniProtKB-KW"/>
</dbReference>
<dbReference type="GO" id="GO:0009968">
    <property type="term" value="P:negative regulation of signal transduction"/>
    <property type="evidence" value="ECO:0007669"/>
    <property type="project" value="UniProtKB-KW"/>
</dbReference>
<comment type="similarity">
    <text evidence="5">Belongs to the RIPOR family.</text>
</comment>
<accession>A0ABD0NVZ8</accession>
<dbReference type="EMBL" id="JAMKFB020000019">
    <property type="protein sequence ID" value="KAL0166043.1"/>
    <property type="molecule type" value="Genomic_DNA"/>
</dbReference>
<evidence type="ECO:0000256" key="15">
    <source>
        <dbReference type="ARBA" id="ARBA00023054"/>
    </source>
</evidence>
<evidence type="ECO:0000256" key="3">
    <source>
        <dbReference type="ARBA" id="ARBA00004289"/>
    </source>
</evidence>
<feature type="non-terminal residue" evidence="20">
    <location>
        <position position="50"/>
    </location>
</feature>
<reference evidence="20 21" key="1">
    <citation type="submission" date="2024-05" db="EMBL/GenBank/DDBJ databases">
        <title>Genome sequencing and assembly of Indian major carp, Cirrhinus mrigala (Hamilton, 1822).</title>
        <authorList>
            <person name="Mohindra V."/>
            <person name="Chowdhury L.M."/>
            <person name="Lal K."/>
            <person name="Jena J.K."/>
        </authorList>
    </citation>
    <scope>NUCLEOTIDE SEQUENCE [LARGE SCALE GENOMIC DNA]</scope>
    <source>
        <strain evidence="20">CM1030</strain>
        <tissue evidence="20">Blood</tissue>
    </source>
</reference>
<evidence type="ECO:0000256" key="10">
    <source>
        <dbReference type="ARBA" id="ARBA00022541"/>
    </source>
</evidence>
<feature type="non-terminal residue" evidence="20">
    <location>
        <position position="1"/>
    </location>
</feature>